<comment type="similarity">
    <text evidence="1">Belongs to the ABC transporter superfamily.</text>
</comment>
<dbReference type="Gene3D" id="3.40.50.300">
    <property type="entry name" value="P-loop containing nucleotide triphosphate hydrolases"/>
    <property type="match status" value="2"/>
</dbReference>
<sequence length="498" mass="52603">MGTALSLRDISKSFDGRPALADVSLDIEWGKVHALLGENGAGKSTLMNIAAGLYAQDEGRVFFGDTELTDNDPRHAKSLGIGMVHQHFKLVFPFTVAENVLLANPKGGYGRGLAETKRQIVEQSGKLGFALDPDAPVDSLSVAEQQRAEIIKVLLGGARLIILDEPTAVLTDEEAQALLSTMRVLAGQGNAVILVTHKLHEVPAYTDVVTVMRGGRKIETIASKEATPADLTKMMVGSALAEIKHRPATEHGVVLEVQDATLGRADGAGALNGLSMQVRGGEIYGVAGVGGNGQTELAAALIGLKSLESGTILMEGDNVTAADTRTLRRRGVAFVPAERMAYGLAEDMSVASNYAIAGVDRGEFGGPLWTRQGRIAATTQTAISQFEIAGAAPTTRAGLLSGGNAQKLVLARELREDARLLVVHSPTRGLDVRACAAVHRILMEARDRGAAIVLISEDLDEIFKISDRIGVINRGRIVGEFDAPADRHEVGALMVGHA</sequence>
<organism evidence="5 6">
    <name type="scientific">Microbaculum marinum</name>
    <dbReference type="NCBI Taxonomy" id="1764581"/>
    <lineage>
        <taxon>Bacteria</taxon>
        <taxon>Pseudomonadati</taxon>
        <taxon>Pseudomonadota</taxon>
        <taxon>Alphaproteobacteria</taxon>
        <taxon>Hyphomicrobiales</taxon>
        <taxon>Tepidamorphaceae</taxon>
        <taxon>Microbaculum</taxon>
    </lineage>
</organism>
<dbReference type="SMART" id="SM00382">
    <property type="entry name" value="AAA"/>
    <property type="match status" value="1"/>
</dbReference>
<evidence type="ECO:0000256" key="3">
    <source>
        <dbReference type="ARBA" id="ARBA00022840"/>
    </source>
</evidence>
<dbReference type="GO" id="GO:0005524">
    <property type="term" value="F:ATP binding"/>
    <property type="evidence" value="ECO:0007669"/>
    <property type="project" value="UniProtKB-KW"/>
</dbReference>
<evidence type="ECO:0000259" key="4">
    <source>
        <dbReference type="PROSITE" id="PS50893"/>
    </source>
</evidence>
<dbReference type="PANTHER" id="PTHR43790">
    <property type="entry name" value="CARBOHYDRATE TRANSPORT ATP-BINDING PROTEIN MG119-RELATED"/>
    <property type="match status" value="1"/>
</dbReference>
<dbReference type="CDD" id="cd03216">
    <property type="entry name" value="ABC_Carb_Monos_I"/>
    <property type="match status" value="1"/>
</dbReference>
<dbReference type="RefSeq" id="WP_340332313.1">
    <property type="nucleotide sequence ID" value="NZ_JAZHOF010000013.1"/>
</dbReference>
<evidence type="ECO:0000256" key="2">
    <source>
        <dbReference type="ARBA" id="ARBA00022741"/>
    </source>
</evidence>
<reference evidence="5 6" key="1">
    <citation type="submission" date="2024-02" db="EMBL/GenBank/DDBJ databases">
        <title>Genome analysis and characterization of Microbaculum marinisediminis sp. nov., isolated from marine sediment.</title>
        <authorList>
            <person name="Du Z.-J."/>
            <person name="Ye Y.-Q."/>
            <person name="Zhang Z.-R."/>
            <person name="Yuan S.-M."/>
            <person name="Zhang X.-Y."/>
        </authorList>
    </citation>
    <scope>NUCLEOTIDE SEQUENCE [LARGE SCALE GENOMIC DNA]</scope>
    <source>
        <strain evidence="5 6">SDUM1044001</strain>
    </source>
</reference>
<dbReference type="PROSITE" id="PS00211">
    <property type="entry name" value="ABC_TRANSPORTER_1"/>
    <property type="match status" value="1"/>
</dbReference>
<evidence type="ECO:0000313" key="6">
    <source>
        <dbReference type="Proteomes" id="UP001378188"/>
    </source>
</evidence>
<dbReference type="InterPro" id="IPR003593">
    <property type="entry name" value="AAA+_ATPase"/>
</dbReference>
<dbReference type="PANTHER" id="PTHR43790:SF4">
    <property type="entry name" value="GUANOSINE IMPORT ATP-BINDING PROTEIN NUPO"/>
    <property type="match status" value="1"/>
</dbReference>
<keyword evidence="6" id="KW-1185">Reference proteome</keyword>
<protein>
    <submittedName>
        <fullName evidence="5">ABC transporter ATP-binding protein</fullName>
    </submittedName>
</protein>
<dbReference type="PROSITE" id="PS50893">
    <property type="entry name" value="ABC_TRANSPORTER_2"/>
    <property type="match status" value="2"/>
</dbReference>
<gene>
    <name evidence="5" type="ORF">V3328_24235</name>
</gene>
<accession>A0AAW9S294</accession>
<feature type="domain" description="ABC transporter" evidence="4">
    <location>
        <begin position="5"/>
        <end position="239"/>
    </location>
</feature>
<dbReference type="CDD" id="cd03215">
    <property type="entry name" value="ABC_Carb_Monos_II"/>
    <property type="match status" value="1"/>
</dbReference>
<dbReference type="InterPro" id="IPR017871">
    <property type="entry name" value="ABC_transporter-like_CS"/>
</dbReference>
<dbReference type="EMBL" id="JAZHOF010000013">
    <property type="protein sequence ID" value="MEJ8574610.1"/>
    <property type="molecule type" value="Genomic_DNA"/>
</dbReference>
<evidence type="ECO:0000313" key="5">
    <source>
        <dbReference type="EMBL" id="MEJ8574610.1"/>
    </source>
</evidence>
<evidence type="ECO:0000256" key="1">
    <source>
        <dbReference type="ARBA" id="ARBA00005417"/>
    </source>
</evidence>
<feature type="domain" description="ABC transporter" evidence="4">
    <location>
        <begin position="255"/>
        <end position="497"/>
    </location>
</feature>
<dbReference type="Proteomes" id="UP001378188">
    <property type="component" value="Unassembled WGS sequence"/>
</dbReference>
<dbReference type="GO" id="GO:0016887">
    <property type="term" value="F:ATP hydrolysis activity"/>
    <property type="evidence" value="ECO:0007669"/>
    <property type="project" value="InterPro"/>
</dbReference>
<proteinExistence type="inferred from homology"/>
<dbReference type="Pfam" id="PF00005">
    <property type="entry name" value="ABC_tran"/>
    <property type="match status" value="2"/>
</dbReference>
<keyword evidence="3 5" id="KW-0067">ATP-binding</keyword>
<dbReference type="SUPFAM" id="SSF52540">
    <property type="entry name" value="P-loop containing nucleoside triphosphate hydrolases"/>
    <property type="match status" value="2"/>
</dbReference>
<dbReference type="InterPro" id="IPR050107">
    <property type="entry name" value="ABC_carbohydrate_import_ATPase"/>
</dbReference>
<dbReference type="AlphaFoldDB" id="A0AAW9S294"/>
<name>A0AAW9S294_9HYPH</name>
<dbReference type="InterPro" id="IPR003439">
    <property type="entry name" value="ABC_transporter-like_ATP-bd"/>
</dbReference>
<dbReference type="InterPro" id="IPR027417">
    <property type="entry name" value="P-loop_NTPase"/>
</dbReference>
<keyword evidence="2" id="KW-0547">Nucleotide-binding</keyword>
<comment type="caution">
    <text evidence="5">The sequence shown here is derived from an EMBL/GenBank/DDBJ whole genome shotgun (WGS) entry which is preliminary data.</text>
</comment>